<name>A0ABW2XNU7_9ACTN</name>
<evidence type="ECO:0000259" key="1">
    <source>
        <dbReference type="Pfam" id="PF13577"/>
    </source>
</evidence>
<dbReference type="Proteomes" id="UP001597063">
    <property type="component" value="Unassembled WGS sequence"/>
</dbReference>
<feature type="domain" description="SnoaL-like" evidence="1">
    <location>
        <begin position="4"/>
        <end position="124"/>
    </location>
</feature>
<dbReference type="RefSeq" id="WP_131758843.1">
    <property type="nucleotide sequence ID" value="NZ_CAACUY010000061.1"/>
</dbReference>
<dbReference type="SUPFAM" id="SSF54427">
    <property type="entry name" value="NTF2-like"/>
    <property type="match status" value="1"/>
</dbReference>
<comment type="caution">
    <text evidence="2">The sequence shown here is derived from an EMBL/GenBank/DDBJ whole genome shotgun (WGS) entry which is preliminary data.</text>
</comment>
<proteinExistence type="predicted"/>
<dbReference type="InterPro" id="IPR037401">
    <property type="entry name" value="SnoaL-like"/>
</dbReference>
<evidence type="ECO:0000313" key="2">
    <source>
        <dbReference type="EMBL" id="MFD0688206.1"/>
    </source>
</evidence>
<keyword evidence="3" id="KW-1185">Reference proteome</keyword>
<gene>
    <name evidence="2" type="ORF">ACFQZM_27185</name>
</gene>
<accession>A0ABW2XNU7</accession>
<organism evidence="2 3">
    <name type="scientific">Actinomadura fibrosa</name>
    <dbReference type="NCBI Taxonomy" id="111802"/>
    <lineage>
        <taxon>Bacteria</taxon>
        <taxon>Bacillati</taxon>
        <taxon>Actinomycetota</taxon>
        <taxon>Actinomycetes</taxon>
        <taxon>Streptosporangiales</taxon>
        <taxon>Thermomonosporaceae</taxon>
        <taxon>Actinomadura</taxon>
    </lineage>
</organism>
<reference evidence="3" key="1">
    <citation type="journal article" date="2019" name="Int. J. Syst. Evol. Microbiol.">
        <title>The Global Catalogue of Microorganisms (GCM) 10K type strain sequencing project: providing services to taxonomists for standard genome sequencing and annotation.</title>
        <authorList>
            <consortium name="The Broad Institute Genomics Platform"/>
            <consortium name="The Broad Institute Genome Sequencing Center for Infectious Disease"/>
            <person name="Wu L."/>
            <person name="Ma J."/>
        </authorList>
    </citation>
    <scope>NUCLEOTIDE SEQUENCE [LARGE SCALE GENOMIC DNA]</scope>
    <source>
        <strain evidence="3">JCM 9371</strain>
    </source>
</reference>
<dbReference type="Gene3D" id="3.10.450.50">
    <property type="match status" value="1"/>
</dbReference>
<dbReference type="CDD" id="cd00531">
    <property type="entry name" value="NTF2_like"/>
    <property type="match status" value="1"/>
</dbReference>
<dbReference type="Pfam" id="PF13577">
    <property type="entry name" value="SnoaL_4"/>
    <property type="match status" value="1"/>
</dbReference>
<sequence>MSASEITDTCTRMGWHTDQREWDRLEALFADRVTLDYTSLNGGEPAVLTPREIVGAWSGTLGNLDATQHMITNHLVEADGDRAVCTASFQATHKLANAEGPELWTLGGTYRFDLLRTAEGWRISGVVMTAVWADGNQDLLAIAADPARRAG</sequence>
<protein>
    <submittedName>
        <fullName evidence="2">Nuclear transport factor 2 family protein</fullName>
    </submittedName>
</protein>
<dbReference type="EMBL" id="JBHTGP010000013">
    <property type="protein sequence ID" value="MFD0688206.1"/>
    <property type="molecule type" value="Genomic_DNA"/>
</dbReference>
<evidence type="ECO:0000313" key="3">
    <source>
        <dbReference type="Proteomes" id="UP001597063"/>
    </source>
</evidence>
<dbReference type="InterPro" id="IPR032710">
    <property type="entry name" value="NTF2-like_dom_sf"/>
</dbReference>